<name>A0A8J3SKT1_9ACTN</name>
<evidence type="ECO:0000256" key="8">
    <source>
        <dbReference type="RuleBase" id="RU003471"/>
    </source>
</evidence>
<keyword evidence="5 8" id="KW-0646">Protease inhibitor</keyword>
<evidence type="ECO:0000256" key="6">
    <source>
        <dbReference type="ARBA" id="ARBA00022900"/>
    </source>
</evidence>
<evidence type="ECO:0000256" key="9">
    <source>
        <dbReference type="SAM" id="SignalP"/>
    </source>
</evidence>
<gene>
    <name evidence="11" type="ORF">Psi01_67270</name>
</gene>
<dbReference type="Pfam" id="PF00720">
    <property type="entry name" value="SSI"/>
    <property type="match status" value="1"/>
</dbReference>
<evidence type="ECO:0000256" key="4">
    <source>
        <dbReference type="ARBA" id="ARBA00022525"/>
    </source>
</evidence>
<feature type="chain" id="PRO_5035165384" description="Subtilisin inhibitor domain-containing protein" evidence="9">
    <location>
        <begin position="28"/>
        <end position="163"/>
    </location>
</feature>
<keyword evidence="7" id="KW-1015">Disulfide bond</keyword>
<feature type="signal peptide" evidence="9">
    <location>
        <begin position="1"/>
        <end position="27"/>
    </location>
</feature>
<evidence type="ECO:0000313" key="12">
    <source>
        <dbReference type="Proteomes" id="UP000619788"/>
    </source>
</evidence>
<comment type="caution">
    <text evidence="11">The sequence shown here is derived from an EMBL/GenBank/DDBJ whole genome shotgun (WGS) entry which is preliminary data.</text>
</comment>
<organism evidence="11 12">
    <name type="scientific">Planobispora siamensis</name>
    <dbReference type="NCBI Taxonomy" id="936338"/>
    <lineage>
        <taxon>Bacteria</taxon>
        <taxon>Bacillati</taxon>
        <taxon>Actinomycetota</taxon>
        <taxon>Actinomycetes</taxon>
        <taxon>Streptosporangiales</taxon>
        <taxon>Streptosporangiaceae</taxon>
        <taxon>Planobispora</taxon>
    </lineage>
</organism>
<dbReference type="InterPro" id="IPR023549">
    <property type="entry name" value="Subtilisin_inhibitor"/>
</dbReference>
<keyword evidence="6 8" id="KW-0722">Serine protease inhibitor</keyword>
<accession>A0A8J3SKT1</accession>
<dbReference type="RefSeq" id="WP_204068156.1">
    <property type="nucleotide sequence ID" value="NZ_BOOJ01000059.1"/>
</dbReference>
<dbReference type="Gene3D" id="3.30.350.10">
    <property type="entry name" value="Subtilisin inhibitor-like"/>
    <property type="match status" value="1"/>
</dbReference>
<keyword evidence="9" id="KW-0732">Signal</keyword>
<dbReference type="EMBL" id="BOOJ01000059">
    <property type="protein sequence ID" value="GIH96097.1"/>
    <property type="molecule type" value="Genomic_DNA"/>
</dbReference>
<dbReference type="Proteomes" id="UP000619788">
    <property type="component" value="Unassembled WGS sequence"/>
</dbReference>
<evidence type="ECO:0000256" key="1">
    <source>
        <dbReference type="ARBA" id="ARBA00004613"/>
    </source>
</evidence>
<evidence type="ECO:0000313" key="11">
    <source>
        <dbReference type="EMBL" id="GIH96097.1"/>
    </source>
</evidence>
<dbReference type="InterPro" id="IPR036819">
    <property type="entry name" value="Subtilisin_inhibitor-like_sf"/>
</dbReference>
<evidence type="ECO:0000256" key="5">
    <source>
        <dbReference type="ARBA" id="ARBA00022690"/>
    </source>
</evidence>
<evidence type="ECO:0000256" key="7">
    <source>
        <dbReference type="ARBA" id="ARBA00023157"/>
    </source>
</evidence>
<evidence type="ECO:0000259" key="10">
    <source>
        <dbReference type="Pfam" id="PF00720"/>
    </source>
</evidence>
<keyword evidence="12" id="KW-1185">Reference proteome</keyword>
<proteinExistence type="inferred from homology"/>
<feature type="domain" description="Subtilisin inhibitor" evidence="10">
    <location>
        <begin position="60"/>
        <end position="149"/>
    </location>
</feature>
<keyword evidence="4" id="KW-0964">Secreted</keyword>
<dbReference type="GO" id="GO:0004867">
    <property type="term" value="F:serine-type endopeptidase inhibitor activity"/>
    <property type="evidence" value="ECO:0007669"/>
    <property type="project" value="UniProtKB-KW"/>
</dbReference>
<evidence type="ECO:0000256" key="3">
    <source>
        <dbReference type="ARBA" id="ARBA00011738"/>
    </source>
</evidence>
<comment type="subunit">
    <text evidence="3">Homodimer.</text>
</comment>
<dbReference type="InterPro" id="IPR000691">
    <property type="entry name" value="Prot_inh_I16_SSI"/>
</dbReference>
<dbReference type="SUPFAM" id="SSF55399">
    <property type="entry name" value="Subtilisin inhibitor"/>
    <property type="match status" value="1"/>
</dbReference>
<dbReference type="AlphaFoldDB" id="A0A8J3SKT1"/>
<sequence length="163" mass="17224">MRRLFALLTAGPVLLAGTALLSGTASAALLSDATVRADHPDSWESLLGADRSATRMRAFTLSVAEGATRLSSMTSLSSMRQAVLRCYPHGGTHPRAASACGELERVGGDPSALDPTSVMSCTMEYDPVTVLAVGTWDGQAFRYEETFGNPCAMYSHTGNVFAF</sequence>
<comment type="subcellular location">
    <subcellularLocation>
        <location evidence="1">Secreted</location>
    </subcellularLocation>
</comment>
<evidence type="ECO:0000256" key="2">
    <source>
        <dbReference type="ARBA" id="ARBA00010472"/>
    </source>
</evidence>
<protein>
    <recommendedName>
        <fullName evidence="10">Subtilisin inhibitor domain-containing protein</fullName>
    </recommendedName>
</protein>
<reference evidence="11 12" key="1">
    <citation type="submission" date="2021-01" db="EMBL/GenBank/DDBJ databases">
        <title>Whole genome shotgun sequence of Planobispora siamensis NBRC 107568.</title>
        <authorList>
            <person name="Komaki H."/>
            <person name="Tamura T."/>
        </authorList>
    </citation>
    <scope>NUCLEOTIDE SEQUENCE [LARGE SCALE GENOMIC DNA]</scope>
    <source>
        <strain evidence="11 12">NBRC 107568</strain>
    </source>
</reference>
<dbReference type="GO" id="GO:0005576">
    <property type="term" value="C:extracellular region"/>
    <property type="evidence" value="ECO:0007669"/>
    <property type="project" value="UniProtKB-SubCell"/>
</dbReference>
<comment type="similarity">
    <text evidence="2 8">Belongs to the protease inhibitor I16 (SSI) family.</text>
</comment>
<dbReference type="PRINTS" id="PR00294">
    <property type="entry name" value="SSBTLNINHBTR"/>
</dbReference>